<dbReference type="RefSeq" id="WP_168008267.1">
    <property type="nucleotide sequence ID" value="NZ_JAATHJ010000025.1"/>
</dbReference>
<keyword evidence="1" id="KW-0812">Transmembrane</keyword>
<feature type="transmembrane region" description="Helical" evidence="1">
    <location>
        <begin position="12"/>
        <end position="30"/>
    </location>
</feature>
<evidence type="ECO:0000313" key="3">
    <source>
        <dbReference type="EMBL" id="NJP38613.1"/>
    </source>
</evidence>
<name>A0A969PVD1_9BACI</name>
<dbReference type="PANTHER" id="PTHR43155:SF2">
    <property type="entry name" value="CYCLIC DI-GMP PHOSPHODIESTERASE PA4108"/>
    <property type="match status" value="1"/>
</dbReference>
<dbReference type="AlphaFoldDB" id="A0A969PVD1"/>
<comment type="caution">
    <text evidence="3">The sequence shown here is derived from an EMBL/GenBank/DDBJ whole genome shotgun (WGS) entry which is preliminary data.</text>
</comment>
<feature type="transmembrane region" description="Helical" evidence="1">
    <location>
        <begin position="69"/>
        <end position="86"/>
    </location>
</feature>
<dbReference type="Pfam" id="PF13487">
    <property type="entry name" value="HD_5"/>
    <property type="match status" value="1"/>
</dbReference>
<dbReference type="CDD" id="cd00077">
    <property type="entry name" value="HDc"/>
    <property type="match status" value="1"/>
</dbReference>
<protein>
    <recommendedName>
        <fullName evidence="2">HD-GYP domain-containing protein</fullName>
    </recommendedName>
</protein>
<feature type="domain" description="HD-GYP" evidence="2">
    <location>
        <begin position="173"/>
        <end position="363"/>
    </location>
</feature>
<dbReference type="InterPro" id="IPR037522">
    <property type="entry name" value="HD_GYP_dom"/>
</dbReference>
<gene>
    <name evidence="3" type="ORF">HCN83_13610</name>
</gene>
<dbReference type="Proteomes" id="UP000752012">
    <property type="component" value="Unassembled WGS sequence"/>
</dbReference>
<dbReference type="InterPro" id="IPR003607">
    <property type="entry name" value="HD/PDEase_dom"/>
</dbReference>
<keyword evidence="1" id="KW-0472">Membrane</keyword>
<evidence type="ECO:0000313" key="4">
    <source>
        <dbReference type="Proteomes" id="UP000752012"/>
    </source>
</evidence>
<accession>A0A969PVD1</accession>
<dbReference type="SUPFAM" id="SSF109604">
    <property type="entry name" value="HD-domain/PDEase-like"/>
    <property type="match status" value="1"/>
</dbReference>
<organism evidence="3 4">
    <name type="scientific">Alkalicoccus luteus</name>
    <dbReference type="NCBI Taxonomy" id="1237094"/>
    <lineage>
        <taxon>Bacteria</taxon>
        <taxon>Bacillati</taxon>
        <taxon>Bacillota</taxon>
        <taxon>Bacilli</taxon>
        <taxon>Bacillales</taxon>
        <taxon>Bacillaceae</taxon>
        <taxon>Alkalicoccus</taxon>
    </lineage>
</organism>
<proteinExistence type="predicted"/>
<dbReference type="EMBL" id="JAATHJ010000025">
    <property type="protein sequence ID" value="NJP38613.1"/>
    <property type="molecule type" value="Genomic_DNA"/>
</dbReference>
<evidence type="ECO:0000256" key="1">
    <source>
        <dbReference type="SAM" id="Phobius"/>
    </source>
</evidence>
<dbReference type="PANTHER" id="PTHR43155">
    <property type="entry name" value="CYCLIC DI-GMP PHOSPHODIESTERASE PA4108-RELATED"/>
    <property type="match status" value="1"/>
</dbReference>
<keyword evidence="1" id="KW-1133">Transmembrane helix</keyword>
<dbReference type="PROSITE" id="PS51832">
    <property type="entry name" value="HD_GYP"/>
    <property type="match status" value="1"/>
</dbReference>
<reference evidence="3 4" key="1">
    <citation type="submission" date="2020-03" db="EMBL/GenBank/DDBJ databases">
        <title>Assessment of the enzymatic potential of alkaline-tolerant lipase obtained from Bacillus luteus H11 (technogenic soil) for the bioremediation of saline soils contaminated with petroleum substances.</title>
        <authorList>
            <person name="Kalwasinska A."/>
        </authorList>
    </citation>
    <scope>NUCLEOTIDE SEQUENCE [LARGE SCALE GENOMIC DNA]</scope>
    <source>
        <strain evidence="3 4">H11</strain>
    </source>
</reference>
<feature type="transmembrane region" description="Helical" evidence="1">
    <location>
        <begin position="45"/>
        <end position="62"/>
    </location>
</feature>
<dbReference type="Gene3D" id="1.10.3210.10">
    <property type="entry name" value="Hypothetical protein af1432"/>
    <property type="match status" value="1"/>
</dbReference>
<feature type="transmembrane region" description="Helical" evidence="1">
    <location>
        <begin position="92"/>
        <end position="109"/>
    </location>
</feature>
<keyword evidence="4" id="KW-1185">Reference proteome</keyword>
<evidence type="ECO:0000259" key="2">
    <source>
        <dbReference type="PROSITE" id="PS51832"/>
    </source>
</evidence>
<feature type="transmembrane region" description="Helical" evidence="1">
    <location>
        <begin position="137"/>
        <end position="158"/>
    </location>
</feature>
<sequence length="363" mass="41738">MIRKANEELRLKIIFWGALIVTIASGLIAAERLYTETRDVSGRELLLVTGLSWGAALLYRSAARTAWSVYFYPAVLLSYFKLIMHLEPFPDHAVWVYLPLFPLIAALGLTARPFWIWTSVYGVFYGLYAFYEAPAVLGGHAAYLVLFLISTVLGRIIVHKMDCLHDRFRESVISEKNTFVLALFENLIPTVEQRTQVPRSEIRQMALMLHDMQTKETTLEWWEADFIAHAHYASRLALPDYLYEKKDALSEQEQLVVQEHVHFAVDMMPAEERMQNVRAVLLQHHERIDGSGYPHALTEREIDERAQMLGLIETYLSMRNGRAYRAPMTEADAVRTVCKELDGKLNGRLLRTFQENMKKQASA</sequence>